<accession>A0AC35G9T9</accession>
<reference evidence="2" key="1">
    <citation type="submission" date="2022-11" db="UniProtKB">
        <authorList>
            <consortium name="WormBaseParasite"/>
        </authorList>
    </citation>
    <scope>IDENTIFICATION</scope>
</reference>
<name>A0AC35G9T9_9BILA</name>
<organism evidence="1 2">
    <name type="scientific">Panagrolaimus sp. PS1159</name>
    <dbReference type="NCBI Taxonomy" id="55785"/>
    <lineage>
        <taxon>Eukaryota</taxon>
        <taxon>Metazoa</taxon>
        <taxon>Ecdysozoa</taxon>
        <taxon>Nematoda</taxon>
        <taxon>Chromadorea</taxon>
        <taxon>Rhabditida</taxon>
        <taxon>Tylenchina</taxon>
        <taxon>Panagrolaimomorpha</taxon>
        <taxon>Panagrolaimoidea</taxon>
        <taxon>Panagrolaimidae</taxon>
        <taxon>Panagrolaimus</taxon>
    </lineage>
</organism>
<proteinExistence type="predicted"/>
<evidence type="ECO:0000313" key="2">
    <source>
        <dbReference type="WBParaSite" id="PS1159_v2.g2669.t1"/>
    </source>
</evidence>
<sequence length="151" mass="17387">NNYDSPLNSEQGFPVFAAEIAANYIQTKDQIETDALTDEDIRTIRELSKDPEIAKKIFASIAPTIYGHQDVKEAIAAYVQRHPVTREWTLEAGAMVLDDKGVCLIDEFDKMNDQDRRNGTKISFNLKRWYYYITSGLMYCNCCSKSNRWMI</sequence>
<evidence type="ECO:0000313" key="1">
    <source>
        <dbReference type="Proteomes" id="UP000887580"/>
    </source>
</evidence>
<dbReference type="WBParaSite" id="PS1159_v2.g2669.t1">
    <property type="protein sequence ID" value="PS1159_v2.g2669.t1"/>
    <property type="gene ID" value="PS1159_v2.g2669"/>
</dbReference>
<protein>
    <submittedName>
        <fullName evidence="2">DNA helicase</fullName>
    </submittedName>
</protein>
<dbReference type="Proteomes" id="UP000887580">
    <property type="component" value="Unplaced"/>
</dbReference>